<feature type="non-terminal residue" evidence="1">
    <location>
        <position position="1"/>
    </location>
</feature>
<dbReference type="OrthoDB" id="5327538at2759"/>
<dbReference type="Proteomes" id="UP000281245">
    <property type="component" value="Unassembled WGS sequence"/>
</dbReference>
<accession>A0A3M6XB68</accession>
<dbReference type="EMBL" id="QWIJ01000085">
    <property type="protein sequence ID" value="RMX88095.1"/>
    <property type="molecule type" value="Genomic_DNA"/>
</dbReference>
<evidence type="ECO:0000313" key="1">
    <source>
        <dbReference type="EMBL" id="RMX88095.1"/>
    </source>
</evidence>
<evidence type="ECO:0000313" key="2">
    <source>
        <dbReference type="EMBL" id="RMY13434.1"/>
    </source>
</evidence>
<protein>
    <submittedName>
        <fullName evidence="1">Uncharacterized protein</fullName>
    </submittedName>
</protein>
<dbReference type="VEuPathDB" id="FungiDB:BTJ68_02997"/>
<dbReference type="Proteomes" id="UP000282582">
    <property type="component" value="Unassembled WGS sequence"/>
</dbReference>
<reference evidence="3 4" key="1">
    <citation type="journal article" date="2018" name="BMC Genomics">
        <title>Genomic evidence for intraspecific hybridization in a clonal and extremely halotolerant yeast.</title>
        <authorList>
            <person name="Gostincar C."/>
            <person name="Stajich J.E."/>
            <person name="Zupancic J."/>
            <person name="Zalar P."/>
            <person name="Gunde-Cimerman N."/>
        </authorList>
    </citation>
    <scope>NUCLEOTIDE SEQUENCE [LARGE SCALE GENOMIC DNA]</scope>
    <source>
        <strain evidence="2 4">EXF-6654</strain>
        <strain evidence="1 3">EXF-6656</strain>
    </source>
</reference>
<evidence type="ECO:0000313" key="4">
    <source>
        <dbReference type="Proteomes" id="UP000282582"/>
    </source>
</evidence>
<gene>
    <name evidence="2" type="ORF">D0868_02007</name>
    <name evidence="1" type="ORF">D0869_01878</name>
</gene>
<dbReference type="AlphaFoldDB" id="A0A3M6XB68"/>
<evidence type="ECO:0000313" key="3">
    <source>
        <dbReference type="Proteomes" id="UP000281245"/>
    </source>
</evidence>
<name>A0A3M6XB68_HORWE</name>
<proteinExistence type="predicted"/>
<organism evidence="1 3">
    <name type="scientific">Hortaea werneckii</name>
    <name type="common">Black yeast</name>
    <name type="synonym">Cladosporium werneckii</name>
    <dbReference type="NCBI Taxonomy" id="91943"/>
    <lineage>
        <taxon>Eukaryota</taxon>
        <taxon>Fungi</taxon>
        <taxon>Dikarya</taxon>
        <taxon>Ascomycota</taxon>
        <taxon>Pezizomycotina</taxon>
        <taxon>Dothideomycetes</taxon>
        <taxon>Dothideomycetidae</taxon>
        <taxon>Mycosphaerellales</taxon>
        <taxon>Teratosphaeriaceae</taxon>
        <taxon>Hortaea</taxon>
    </lineage>
</organism>
<comment type="caution">
    <text evidence="1">The sequence shown here is derived from an EMBL/GenBank/DDBJ whole genome shotgun (WGS) entry which is preliminary data.</text>
</comment>
<dbReference type="EMBL" id="QWIK01000097">
    <property type="protein sequence ID" value="RMY13434.1"/>
    <property type="molecule type" value="Genomic_DNA"/>
</dbReference>
<sequence length="525" mass="58498">FTLLNALQECIAHQLELNLLQWVLDPVSLSPASQKQQRPLSNPQGLAQVAEASCFSAKSTPDLNNNYASIYDFVQCESSTFLRFWLDDGCRKSFLSFLPKGDLKNLRLTCHGISARAGPELFRDLRITFRTNTFTKPAKMAALDRIGHHVRELSFDFPQTAESTLPPLIYPFTGAEMAFTYIPRLDRSTIQDPKHGDLATTEALTRQYPALFHASTNASAFIRALSALPNLENLAIDCPGYGSRMKGARNSVDFALTSLRFALERINCRALQSLSVSSIQPSGLQYLMPHAGHGTTPASTRIWSRIQHLTLRLMTQGDSREQVILHRYLRVFNENIHTLSICWEGQRGPFPLSGWPHSAVPRARQDRVTPKNQTKAHSSMRFARLKQLSVCNAHASAAEINALIRSNSESLHEVELQDVELTQGEWRDVCATSGNRPQVKPKAHVPRIPITPASRSVAVKPLPALPLQRPRNAQCSLDPVAVPKCCSVHPRRNAETSRSSKKGKGSTAKCESYFKKVLSSFVAWR</sequence>